<comment type="cofactor">
    <cofactor evidence="1">
        <name>FAD</name>
        <dbReference type="ChEBI" id="CHEBI:57692"/>
    </cofactor>
</comment>
<evidence type="ECO:0000256" key="3">
    <source>
        <dbReference type="ARBA" id="ARBA00022714"/>
    </source>
</evidence>
<dbReference type="PROSITE" id="PS51085">
    <property type="entry name" value="2FE2S_FER_2"/>
    <property type="match status" value="1"/>
</dbReference>
<dbReference type="InterPro" id="IPR036010">
    <property type="entry name" value="2Fe-2S_ferredoxin-like_sf"/>
</dbReference>
<protein>
    <submittedName>
        <fullName evidence="12">Hybrid-cluster NAD(P)-dependent oxidoreductase</fullName>
    </submittedName>
</protein>
<dbReference type="GO" id="GO:0051537">
    <property type="term" value="F:2 iron, 2 sulfur cluster binding"/>
    <property type="evidence" value="ECO:0007669"/>
    <property type="project" value="UniProtKB-KW"/>
</dbReference>
<keyword evidence="3" id="KW-0001">2Fe-2S</keyword>
<dbReference type="InterPro" id="IPR039261">
    <property type="entry name" value="FNR_nucleotide-bd"/>
</dbReference>
<dbReference type="GO" id="GO:0016491">
    <property type="term" value="F:oxidoreductase activity"/>
    <property type="evidence" value="ECO:0007669"/>
    <property type="project" value="UniProtKB-KW"/>
</dbReference>
<dbReference type="Gene3D" id="3.40.50.80">
    <property type="entry name" value="Nucleotide-binding domain of ferredoxin-NADP reductase (FNR) module"/>
    <property type="match status" value="1"/>
</dbReference>
<dbReference type="Pfam" id="PF00175">
    <property type="entry name" value="NAD_binding_1"/>
    <property type="match status" value="1"/>
</dbReference>
<dbReference type="Pfam" id="PF00970">
    <property type="entry name" value="FAD_binding_6"/>
    <property type="match status" value="1"/>
</dbReference>
<sequence length="361" mass="39561">MNIAVTQYRHVDEMRPWSDREHLLECVAVTPEAPDVMTFTFKPNKPGLWFRYLPGQFVTLEIPVGPEPVMRTYTLSSSPSRPYTVAITVKAQADSIGTRWMFDHLKPGMALKAIGPLGDFSYARHPGKKYLFISAGSGITPMVSMTRDLGDRAPDSDITFLNCARSPDDIIFRWELEARAREMPNFQLGFIIEQLGRGQLWSGLKGRIDKAKIALLAPDFLDRTVFCCGPAPFMATVREALEGAGFDMKQYHEEAFQPVKPDLPIVVADHSDGEAATKVTFAMSGKDGLCAPGHTVLQAARAAGVRIGAACESGLCGTCKVMKLSGEVDMDHNGGILDDEIDEGYILACCSRPKGDIEIEA</sequence>
<dbReference type="InterPro" id="IPR001433">
    <property type="entry name" value="OxRdtase_FAD/NAD-bd"/>
</dbReference>
<dbReference type="CDD" id="cd00207">
    <property type="entry name" value="fer2"/>
    <property type="match status" value="1"/>
</dbReference>
<reference evidence="12 13" key="1">
    <citation type="submission" date="2019-04" db="EMBL/GenBank/DDBJ databases">
        <title>Genome sequence of strain shin9-1.</title>
        <authorList>
            <person name="Gao J."/>
            <person name="Sun J."/>
        </authorList>
    </citation>
    <scope>NUCLEOTIDE SEQUENCE [LARGE SCALE GENOMIC DNA]</scope>
    <source>
        <strain evidence="13">shin9-1</strain>
    </source>
</reference>
<dbReference type="PRINTS" id="PR00410">
    <property type="entry name" value="PHEHYDRXLASE"/>
</dbReference>
<dbReference type="SUPFAM" id="SSF63380">
    <property type="entry name" value="Riboflavin synthase domain-like"/>
    <property type="match status" value="1"/>
</dbReference>
<name>A0A4S8NZK5_9HYPH</name>
<feature type="domain" description="2Fe-2S ferredoxin-type" evidence="10">
    <location>
        <begin position="277"/>
        <end position="361"/>
    </location>
</feature>
<keyword evidence="5" id="KW-0274">FAD</keyword>
<dbReference type="Proteomes" id="UP000308828">
    <property type="component" value="Unassembled WGS sequence"/>
</dbReference>
<evidence type="ECO:0000256" key="8">
    <source>
        <dbReference type="ARBA" id="ARBA00023014"/>
    </source>
</evidence>
<dbReference type="Gene3D" id="2.40.30.10">
    <property type="entry name" value="Translation factors"/>
    <property type="match status" value="1"/>
</dbReference>
<dbReference type="EMBL" id="STGV01000003">
    <property type="protein sequence ID" value="THV23187.1"/>
    <property type="molecule type" value="Genomic_DNA"/>
</dbReference>
<evidence type="ECO:0000259" key="11">
    <source>
        <dbReference type="PROSITE" id="PS51384"/>
    </source>
</evidence>
<evidence type="ECO:0000256" key="7">
    <source>
        <dbReference type="ARBA" id="ARBA00023004"/>
    </source>
</evidence>
<keyword evidence="8" id="KW-0411">Iron-sulfur</keyword>
<keyword evidence="6" id="KW-0560">Oxidoreductase</keyword>
<dbReference type="InterPro" id="IPR012675">
    <property type="entry name" value="Beta-grasp_dom_sf"/>
</dbReference>
<evidence type="ECO:0000259" key="10">
    <source>
        <dbReference type="PROSITE" id="PS51085"/>
    </source>
</evidence>
<dbReference type="InterPro" id="IPR006058">
    <property type="entry name" value="2Fe2S_fd_BS"/>
</dbReference>
<dbReference type="GO" id="GO:0046872">
    <property type="term" value="F:metal ion binding"/>
    <property type="evidence" value="ECO:0007669"/>
    <property type="project" value="UniProtKB-KW"/>
</dbReference>
<dbReference type="InterPro" id="IPR008333">
    <property type="entry name" value="Cbr1-like_FAD-bd_dom"/>
</dbReference>
<evidence type="ECO:0000256" key="9">
    <source>
        <dbReference type="ARBA" id="ARBA00061434"/>
    </source>
</evidence>
<evidence type="ECO:0000256" key="6">
    <source>
        <dbReference type="ARBA" id="ARBA00023002"/>
    </source>
</evidence>
<keyword evidence="7" id="KW-0408">Iron</keyword>
<comment type="similarity">
    <text evidence="9">In the N-terminal section; belongs to the FAD-binding oxidoreductase type 6 family.</text>
</comment>
<gene>
    <name evidence="12" type="ORF">FAA97_11310</name>
</gene>
<keyword evidence="4" id="KW-0479">Metal-binding</keyword>
<dbReference type="CDD" id="cd06215">
    <property type="entry name" value="FNR_iron_sulfur_binding_1"/>
    <property type="match status" value="1"/>
</dbReference>
<feature type="domain" description="FAD-binding FR-type" evidence="11">
    <location>
        <begin position="19"/>
        <end position="123"/>
    </location>
</feature>
<evidence type="ECO:0000256" key="5">
    <source>
        <dbReference type="ARBA" id="ARBA00022827"/>
    </source>
</evidence>
<comment type="caution">
    <text evidence="12">The sequence shown here is derived from an EMBL/GenBank/DDBJ whole genome shotgun (WGS) entry which is preliminary data.</text>
</comment>
<dbReference type="SUPFAM" id="SSF54292">
    <property type="entry name" value="2Fe-2S ferredoxin-like"/>
    <property type="match status" value="1"/>
</dbReference>
<dbReference type="AlphaFoldDB" id="A0A4S8NZK5"/>
<dbReference type="RefSeq" id="WP_136598629.1">
    <property type="nucleotide sequence ID" value="NZ_STGV01000003.1"/>
</dbReference>
<dbReference type="PROSITE" id="PS51384">
    <property type="entry name" value="FAD_FR"/>
    <property type="match status" value="1"/>
</dbReference>
<dbReference type="InterPro" id="IPR017927">
    <property type="entry name" value="FAD-bd_FR_type"/>
</dbReference>
<evidence type="ECO:0000256" key="2">
    <source>
        <dbReference type="ARBA" id="ARBA00022630"/>
    </source>
</evidence>
<dbReference type="InterPro" id="IPR017938">
    <property type="entry name" value="Riboflavin_synthase-like_b-brl"/>
</dbReference>
<keyword evidence="13" id="KW-1185">Reference proteome</keyword>
<keyword evidence="2" id="KW-0285">Flavoprotein</keyword>
<evidence type="ECO:0000313" key="12">
    <source>
        <dbReference type="EMBL" id="THV23187.1"/>
    </source>
</evidence>
<dbReference type="PANTHER" id="PTHR47354:SF6">
    <property type="entry name" value="NADH OXIDOREDUCTASE HCR"/>
    <property type="match status" value="1"/>
</dbReference>
<proteinExistence type="inferred from homology"/>
<dbReference type="PANTHER" id="PTHR47354">
    <property type="entry name" value="NADH OXIDOREDUCTASE HCR"/>
    <property type="match status" value="1"/>
</dbReference>
<organism evidence="12 13">
    <name type="scientific">Peteryoungia ipomoeae</name>
    <dbReference type="NCBI Taxonomy" id="1210932"/>
    <lineage>
        <taxon>Bacteria</taxon>
        <taxon>Pseudomonadati</taxon>
        <taxon>Pseudomonadota</taxon>
        <taxon>Alphaproteobacteria</taxon>
        <taxon>Hyphomicrobiales</taxon>
        <taxon>Rhizobiaceae</taxon>
        <taxon>Peteryoungia</taxon>
    </lineage>
</organism>
<evidence type="ECO:0000256" key="1">
    <source>
        <dbReference type="ARBA" id="ARBA00001974"/>
    </source>
</evidence>
<dbReference type="Gene3D" id="3.10.20.30">
    <property type="match status" value="1"/>
</dbReference>
<dbReference type="InterPro" id="IPR050415">
    <property type="entry name" value="MRET"/>
</dbReference>
<dbReference type="PROSITE" id="PS00197">
    <property type="entry name" value="2FE2S_FER_1"/>
    <property type="match status" value="1"/>
</dbReference>
<dbReference type="SUPFAM" id="SSF52343">
    <property type="entry name" value="Ferredoxin reductase-like, C-terminal NADP-linked domain"/>
    <property type="match status" value="1"/>
</dbReference>
<accession>A0A4S8NZK5</accession>
<dbReference type="InterPro" id="IPR001041">
    <property type="entry name" value="2Fe-2S_ferredoxin-type"/>
</dbReference>
<dbReference type="OrthoDB" id="9796486at2"/>
<evidence type="ECO:0000256" key="4">
    <source>
        <dbReference type="ARBA" id="ARBA00022723"/>
    </source>
</evidence>
<evidence type="ECO:0000313" key="13">
    <source>
        <dbReference type="Proteomes" id="UP000308828"/>
    </source>
</evidence>
<dbReference type="Pfam" id="PF00111">
    <property type="entry name" value="Fer2"/>
    <property type="match status" value="1"/>
</dbReference>